<reference evidence="4" key="1">
    <citation type="submission" date="2025-08" db="UniProtKB">
        <authorList>
            <consortium name="Ensembl"/>
        </authorList>
    </citation>
    <scope>IDENTIFICATION</scope>
</reference>
<dbReference type="SMART" id="SM00409">
    <property type="entry name" value="IG"/>
    <property type="match status" value="4"/>
</dbReference>
<name>A0A8C2H928_CYPCA</name>
<dbReference type="InterPro" id="IPR013106">
    <property type="entry name" value="Ig_V-set"/>
</dbReference>
<accession>A0A8C2H928</accession>
<organism evidence="4 5">
    <name type="scientific">Cyprinus carpio</name>
    <name type="common">Common carp</name>
    <dbReference type="NCBI Taxonomy" id="7962"/>
    <lineage>
        <taxon>Eukaryota</taxon>
        <taxon>Metazoa</taxon>
        <taxon>Chordata</taxon>
        <taxon>Craniata</taxon>
        <taxon>Vertebrata</taxon>
        <taxon>Euteleostomi</taxon>
        <taxon>Actinopterygii</taxon>
        <taxon>Neopterygii</taxon>
        <taxon>Teleostei</taxon>
        <taxon>Ostariophysi</taxon>
        <taxon>Cypriniformes</taxon>
        <taxon>Cyprinidae</taxon>
        <taxon>Cyprininae</taxon>
        <taxon>Cyprinus</taxon>
    </lineage>
</organism>
<dbReference type="InterPro" id="IPR036179">
    <property type="entry name" value="Ig-like_dom_sf"/>
</dbReference>
<dbReference type="Proteomes" id="UP000694701">
    <property type="component" value="Unplaced"/>
</dbReference>
<dbReference type="SUPFAM" id="SSF48726">
    <property type="entry name" value="Immunoglobulin"/>
    <property type="match status" value="4"/>
</dbReference>
<evidence type="ECO:0000259" key="3">
    <source>
        <dbReference type="SMART" id="SM00409"/>
    </source>
</evidence>
<dbReference type="InterPro" id="IPR003599">
    <property type="entry name" value="Ig_sub"/>
</dbReference>
<feature type="domain" description="Immunoglobulin" evidence="3">
    <location>
        <begin position="161"/>
        <end position="260"/>
    </location>
</feature>
<keyword evidence="2" id="KW-0732">Signal</keyword>
<proteinExistence type="predicted"/>
<keyword evidence="1" id="KW-0472">Membrane</keyword>
<feature type="domain" description="Immunoglobulin" evidence="3">
    <location>
        <begin position="23"/>
        <end position="121"/>
    </location>
</feature>
<dbReference type="Ensembl" id="ENSCCRT00020030487.1">
    <property type="protein sequence ID" value="ENSCCRP00020027810.1"/>
    <property type="gene ID" value="ENSCCRG00020012751.1"/>
</dbReference>
<evidence type="ECO:0000313" key="5">
    <source>
        <dbReference type="Proteomes" id="UP000694701"/>
    </source>
</evidence>
<dbReference type="AlphaFoldDB" id="A0A8C2H928"/>
<feature type="domain" description="Immunoglobulin" evidence="3">
    <location>
        <begin position="372"/>
        <end position="472"/>
    </location>
</feature>
<dbReference type="InterPro" id="IPR013783">
    <property type="entry name" value="Ig-like_fold"/>
</dbReference>
<evidence type="ECO:0000256" key="2">
    <source>
        <dbReference type="SAM" id="SignalP"/>
    </source>
</evidence>
<feature type="chain" id="PRO_5034506076" description="Immunoglobulin domain-containing protein" evidence="2">
    <location>
        <begin position="21"/>
        <end position="504"/>
    </location>
</feature>
<dbReference type="PANTHER" id="PTHR21063:SF4">
    <property type="entry name" value="CD48 ANTIGEN-RELATED"/>
    <property type="match status" value="1"/>
</dbReference>
<feature type="signal peptide" evidence="2">
    <location>
        <begin position="1"/>
        <end position="20"/>
    </location>
</feature>
<sequence length="504" mass="57067">MTSTLQIFMFLFLMCDVYVADEVKSVLVMEGDSLTLNPDLNQTQGFKVIQWWFGDISPVIAEIYANETSYPNDEIFRDRLELNQTGSLYIKNTRTTDSGLYKLKVHHNSGASYMTFSVTVYASGLSPGAKAGIVVVVLLVFAAAAIDMMCYRCFFSDLKKLKRLSVMEGETVTLKPDIKVKRDDEILWKFGPQGICIAEIREGAREIFDFGDGEFKGRLTLDQTGSLTITNTRTTDSGAYELQMKRSSGVSDEIFCVNVCGYVEEETKFVMEGRYITLSRFNKEIQKNELIVWMFGDKETLIAQMTGGSRKTFDGPDGRFRGRLKLDKRTGDLTIRRMKCEHTGHYKLQISCSSKGTYYKTFKVVTNGMFGPKTVSVMEGEYLGLYSETYIQRGEQVQWSFEGKTLATGMNGDFKKTSYGDDERFRDRLELHHPTGDLIFRNARTSDTGVYQLQISSIKKRNIHREYTLTVQGNGVNESETAEIPLLSKEDVDGVNEQQMMSSV</sequence>
<keyword evidence="1" id="KW-1133">Transmembrane helix</keyword>
<feature type="domain" description="Immunoglobulin" evidence="3">
    <location>
        <begin position="265"/>
        <end position="367"/>
    </location>
</feature>
<evidence type="ECO:0000256" key="1">
    <source>
        <dbReference type="SAM" id="Phobius"/>
    </source>
</evidence>
<evidence type="ECO:0000313" key="4">
    <source>
        <dbReference type="Ensembl" id="ENSCCRP00020027810.1"/>
    </source>
</evidence>
<keyword evidence="1" id="KW-0812">Transmembrane</keyword>
<dbReference type="PANTHER" id="PTHR21063">
    <property type="entry name" value="LFA-3"/>
    <property type="match status" value="1"/>
</dbReference>
<protein>
    <recommendedName>
        <fullName evidence="3">Immunoglobulin domain-containing protein</fullName>
    </recommendedName>
</protein>
<dbReference type="Pfam" id="PF07686">
    <property type="entry name" value="V-set"/>
    <property type="match status" value="1"/>
</dbReference>
<dbReference type="Gene3D" id="2.60.40.10">
    <property type="entry name" value="Immunoglobulins"/>
    <property type="match status" value="4"/>
</dbReference>
<feature type="transmembrane region" description="Helical" evidence="1">
    <location>
        <begin position="131"/>
        <end position="154"/>
    </location>
</feature>